<dbReference type="OrthoDB" id="272245at2759"/>
<dbReference type="CDD" id="cd11367">
    <property type="entry name" value="RNase_PH_RRP42"/>
    <property type="match status" value="1"/>
</dbReference>
<dbReference type="GO" id="GO:0000177">
    <property type="term" value="C:cytoplasmic exosome (RNase complex)"/>
    <property type="evidence" value="ECO:0007669"/>
    <property type="project" value="TreeGrafter"/>
</dbReference>
<evidence type="ECO:0000256" key="4">
    <source>
        <dbReference type="ARBA" id="ARBA00022490"/>
    </source>
</evidence>
<organism evidence="9 10">
    <name type="scientific">Sarcoptes scabiei</name>
    <name type="common">Itch mite</name>
    <name type="synonym">Acarus scabiei</name>
    <dbReference type="NCBI Taxonomy" id="52283"/>
    <lineage>
        <taxon>Eukaryota</taxon>
        <taxon>Metazoa</taxon>
        <taxon>Ecdysozoa</taxon>
        <taxon>Arthropoda</taxon>
        <taxon>Chelicerata</taxon>
        <taxon>Arachnida</taxon>
        <taxon>Acari</taxon>
        <taxon>Acariformes</taxon>
        <taxon>Sarcoptiformes</taxon>
        <taxon>Astigmata</taxon>
        <taxon>Psoroptidia</taxon>
        <taxon>Sarcoptoidea</taxon>
        <taxon>Sarcoptidae</taxon>
        <taxon>Sarcoptinae</taxon>
        <taxon>Sarcoptes</taxon>
    </lineage>
</organism>
<keyword evidence="5" id="KW-0271">Exosome</keyword>
<dbReference type="InterPro" id="IPR050590">
    <property type="entry name" value="Exosome_comp_Rrp42_subfam"/>
</dbReference>
<dbReference type="Pfam" id="PF01138">
    <property type="entry name" value="RNase_PH"/>
    <property type="match status" value="1"/>
</dbReference>
<dbReference type="GO" id="GO:0016075">
    <property type="term" value="P:rRNA catabolic process"/>
    <property type="evidence" value="ECO:0007669"/>
    <property type="project" value="TreeGrafter"/>
</dbReference>
<dbReference type="SUPFAM" id="SSF54211">
    <property type="entry name" value="Ribosomal protein S5 domain 2-like"/>
    <property type="match status" value="1"/>
</dbReference>
<dbReference type="GO" id="GO:0071035">
    <property type="term" value="P:nuclear polyadenylation-dependent rRNA catabolic process"/>
    <property type="evidence" value="ECO:0007669"/>
    <property type="project" value="TreeGrafter"/>
</dbReference>
<comment type="similarity">
    <text evidence="3">Belongs to the RNase PH family.</text>
</comment>
<feature type="domain" description="Exoribonuclease phosphorolytic" evidence="8">
    <location>
        <begin position="199"/>
        <end position="241"/>
    </location>
</feature>
<evidence type="ECO:0000256" key="2">
    <source>
        <dbReference type="ARBA" id="ARBA00004604"/>
    </source>
</evidence>
<dbReference type="Pfam" id="PF03725">
    <property type="entry name" value="RNase_PH_C"/>
    <property type="match status" value="1"/>
</dbReference>
<evidence type="ECO:0000256" key="1">
    <source>
        <dbReference type="ARBA" id="ARBA00004496"/>
    </source>
</evidence>
<reference evidence="9 10" key="1">
    <citation type="journal article" date="2015" name="Parasit. Vectors">
        <title>Draft genome of the scabies mite.</title>
        <authorList>
            <person name="Rider S.D.Jr."/>
            <person name="Morgan M.S."/>
            <person name="Arlian L.G."/>
        </authorList>
    </citation>
    <scope>NUCLEOTIDE SEQUENCE [LARGE SCALE GENOMIC DNA]</scope>
    <source>
        <strain evidence="9">Arlian Lab</strain>
    </source>
</reference>
<feature type="domain" description="Exoribonuclease phosphorolytic" evidence="7">
    <location>
        <begin position="33"/>
        <end position="170"/>
    </location>
</feature>
<dbReference type="GO" id="GO:0034476">
    <property type="term" value="P:U5 snRNA 3'-end processing"/>
    <property type="evidence" value="ECO:0007669"/>
    <property type="project" value="TreeGrafter"/>
</dbReference>
<comment type="subcellular location">
    <subcellularLocation>
        <location evidence="1">Cytoplasm</location>
    </subcellularLocation>
    <subcellularLocation>
        <location evidence="2">Nucleus</location>
        <location evidence="2">Nucleolus</location>
    </subcellularLocation>
</comment>
<dbReference type="GO" id="GO:0071028">
    <property type="term" value="P:nuclear mRNA surveillance"/>
    <property type="evidence" value="ECO:0007669"/>
    <property type="project" value="TreeGrafter"/>
</dbReference>
<dbReference type="InterPro" id="IPR015847">
    <property type="entry name" value="ExoRNase_PH_dom2"/>
</dbReference>
<dbReference type="SUPFAM" id="SSF55666">
    <property type="entry name" value="Ribonuclease PH domain 2-like"/>
    <property type="match status" value="1"/>
</dbReference>
<dbReference type="GO" id="GO:0034475">
    <property type="term" value="P:U4 snRNA 3'-end processing"/>
    <property type="evidence" value="ECO:0007669"/>
    <property type="project" value="TreeGrafter"/>
</dbReference>
<evidence type="ECO:0000256" key="3">
    <source>
        <dbReference type="ARBA" id="ARBA00006678"/>
    </source>
</evidence>
<dbReference type="GO" id="GO:0000176">
    <property type="term" value="C:nuclear exosome (RNase complex)"/>
    <property type="evidence" value="ECO:0007669"/>
    <property type="project" value="TreeGrafter"/>
</dbReference>
<dbReference type="GO" id="GO:0071038">
    <property type="term" value="P:TRAMP-dependent tRNA surveillance pathway"/>
    <property type="evidence" value="ECO:0007669"/>
    <property type="project" value="TreeGrafter"/>
</dbReference>
<evidence type="ECO:0000313" key="10">
    <source>
        <dbReference type="Proteomes" id="UP000616769"/>
    </source>
</evidence>
<dbReference type="Gene3D" id="3.30.230.70">
    <property type="entry name" value="GHMP Kinase, N-terminal domain"/>
    <property type="match status" value="1"/>
</dbReference>
<dbReference type="PANTHER" id="PTHR11097:SF8">
    <property type="entry name" value="EXOSOME COMPLEX COMPONENT RRP42"/>
    <property type="match status" value="1"/>
</dbReference>
<dbReference type="GO" id="GO:0000467">
    <property type="term" value="P:exonucleolytic trimming to generate mature 3'-end of 5.8S rRNA from tricistronic rRNA transcript (SSU-rRNA, 5.8S rRNA, LSU-rRNA)"/>
    <property type="evidence" value="ECO:0007669"/>
    <property type="project" value="TreeGrafter"/>
</dbReference>
<dbReference type="VEuPathDB" id="VectorBase:SSCA008588"/>
<sequence length="295" mass="32883">MSISIEKISEGERIFITHGVDLNLRNDGRTCDDFRMILIEQGVIETCSGSAHVRSGNTDVLVGIKLESETASEDADNEIEGRIEVFADISAIASPAFEGKKGEDITCQIESLFSSFLVDYLDLKKLTIVPNKSYFVLHIDIVILECSSLSSLIDITSIAIKTALTNLRIPKINILSANQNEFTVSEDEFDSIELDASKVPLITSYTKIGSKFVVDPTWEEEQASVGTIVVAFVPPDQTVLIKKIRHGSIGIDSLPILYEVSFFSAIKIQHKKFPLYLFFFWLASPEIWIRNVEKI</sequence>
<keyword evidence="4" id="KW-0963">Cytoplasm</keyword>
<comment type="caution">
    <text evidence="9">The sequence shown here is derived from an EMBL/GenBank/DDBJ whole genome shotgun (WGS) entry which is preliminary data.</text>
</comment>
<proteinExistence type="inferred from homology"/>
<protein>
    <recommendedName>
        <fullName evidence="6">Ribosomal RNA-processing protein 42</fullName>
    </recommendedName>
</protein>
<gene>
    <name evidence="9" type="ORF">QR98_0081370</name>
</gene>
<dbReference type="GO" id="GO:0005730">
    <property type="term" value="C:nucleolus"/>
    <property type="evidence" value="ECO:0007669"/>
    <property type="project" value="UniProtKB-SubCell"/>
</dbReference>
<dbReference type="PANTHER" id="PTHR11097">
    <property type="entry name" value="EXOSOME COMPLEX EXONUCLEASE RIBOSOMAL RNA PROCESSING PROTEIN"/>
    <property type="match status" value="1"/>
</dbReference>
<dbReference type="AlphaFoldDB" id="A0A132AF30"/>
<dbReference type="EMBL" id="JXLN01013781">
    <property type="protein sequence ID" value="KPM09598.1"/>
    <property type="molecule type" value="Genomic_DNA"/>
</dbReference>
<evidence type="ECO:0000256" key="5">
    <source>
        <dbReference type="ARBA" id="ARBA00022835"/>
    </source>
</evidence>
<dbReference type="GO" id="GO:0035925">
    <property type="term" value="F:mRNA 3'-UTR AU-rich region binding"/>
    <property type="evidence" value="ECO:0007669"/>
    <property type="project" value="TreeGrafter"/>
</dbReference>
<evidence type="ECO:0000259" key="7">
    <source>
        <dbReference type="Pfam" id="PF01138"/>
    </source>
</evidence>
<dbReference type="Proteomes" id="UP000616769">
    <property type="component" value="Unassembled WGS sequence"/>
</dbReference>
<evidence type="ECO:0000259" key="8">
    <source>
        <dbReference type="Pfam" id="PF03725"/>
    </source>
</evidence>
<dbReference type="InterPro" id="IPR020568">
    <property type="entry name" value="Ribosomal_Su5_D2-typ_SF"/>
</dbReference>
<dbReference type="GO" id="GO:0034473">
    <property type="term" value="P:U1 snRNA 3'-end processing"/>
    <property type="evidence" value="ECO:0007669"/>
    <property type="project" value="TreeGrafter"/>
</dbReference>
<evidence type="ECO:0000313" key="9">
    <source>
        <dbReference type="EMBL" id="KPM09598.1"/>
    </source>
</evidence>
<dbReference type="InterPro" id="IPR027408">
    <property type="entry name" value="PNPase/RNase_PH_dom_sf"/>
</dbReference>
<name>A0A132AF30_SARSC</name>
<dbReference type="InterPro" id="IPR001247">
    <property type="entry name" value="ExoRNase_PH_dom1"/>
</dbReference>
<dbReference type="InterPro" id="IPR036345">
    <property type="entry name" value="ExoRNase_PH_dom2_sf"/>
</dbReference>
<evidence type="ECO:0000256" key="6">
    <source>
        <dbReference type="ARBA" id="ARBA00042523"/>
    </source>
</evidence>
<accession>A0A132AF30</accession>